<evidence type="ECO:0000259" key="2">
    <source>
        <dbReference type="PROSITE" id="PS52006"/>
    </source>
</evidence>
<evidence type="ECO:0000256" key="1">
    <source>
        <dbReference type="SAM" id="SignalP"/>
    </source>
</evidence>
<keyword evidence="1" id="KW-0732">Signal</keyword>
<dbReference type="EMBL" id="JAVFKD010000012">
    <property type="protein sequence ID" value="KAK5992031.1"/>
    <property type="molecule type" value="Genomic_DNA"/>
</dbReference>
<dbReference type="PROSITE" id="PS52006">
    <property type="entry name" value="GH64"/>
    <property type="match status" value="1"/>
</dbReference>
<evidence type="ECO:0000313" key="3">
    <source>
        <dbReference type="EMBL" id="KAK5992031.1"/>
    </source>
</evidence>
<feature type="chain" id="PRO_5046107149" evidence="1">
    <location>
        <begin position="19"/>
        <end position="451"/>
    </location>
</feature>
<feature type="domain" description="GH64" evidence="2">
    <location>
        <begin position="72"/>
        <end position="449"/>
    </location>
</feature>
<dbReference type="InterPro" id="IPR037398">
    <property type="entry name" value="Glyco_hydro_64_fam"/>
</dbReference>
<protein>
    <submittedName>
        <fullName evidence="3">Glucan endo-1,3-beta-glucosidase-like protein</fullName>
    </submittedName>
</protein>
<dbReference type="PANTHER" id="PTHR38165:SF1">
    <property type="entry name" value="GLUCANASE B"/>
    <property type="match status" value="1"/>
</dbReference>
<evidence type="ECO:0000313" key="4">
    <source>
        <dbReference type="Proteomes" id="UP001338125"/>
    </source>
</evidence>
<dbReference type="PANTHER" id="PTHR38165">
    <property type="match status" value="1"/>
</dbReference>
<dbReference type="InterPro" id="IPR037176">
    <property type="entry name" value="Osmotin/thaumatin-like_sf"/>
</dbReference>
<proteinExistence type="predicted"/>
<organism evidence="3 4">
    <name type="scientific">Cladobotryum mycophilum</name>
    <dbReference type="NCBI Taxonomy" id="491253"/>
    <lineage>
        <taxon>Eukaryota</taxon>
        <taxon>Fungi</taxon>
        <taxon>Dikarya</taxon>
        <taxon>Ascomycota</taxon>
        <taxon>Pezizomycotina</taxon>
        <taxon>Sordariomycetes</taxon>
        <taxon>Hypocreomycetidae</taxon>
        <taxon>Hypocreales</taxon>
        <taxon>Hypocreaceae</taxon>
        <taxon>Cladobotryum</taxon>
    </lineage>
</organism>
<dbReference type="InterPro" id="IPR042517">
    <property type="entry name" value="Glyco_hydro_64_N_2"/>
</dbReference>
<dbReference type="CDD" id="cd09220">
    <property type="entry name" value="GH64-GluB-like"/>
    <property type="match status" value="1"/>
</dbReference>
<gene>
    <name evidence="3" type="ORF">PT974_05427</name>
</gene>
<dbReference type="Pfam" id="PF16483">
    <property type="entry name" value="Glyco_hydro_64"/>
    <property type="match status" value="1"/>
</dbReference>
<dbReference type="Gene3D" id="3.30.920.50">
    <property type="entry name" value="Beta-1,3-glucanase, C-terminal domain"/>
    <property type="match status" value="1"/>
</dbReference>
<dbReference type="Proteomes" id="UP001338125">
    <property type="component" value="Unassembled WGS sequence"/>
</dbReference>
<name>A0ABR0SJY9_9HYPO</name>
<dbReference type="Gene3D" id="2.60.110.10">
    <property type="entry name" value="Thaumatin"/>
    <property type="match status" value="1"/>
</dbReference>
<comment type="caution">
    <text evidence="3">The sequence shown here is derived from an EMBL/GenBank/DDBJ whole genome shotgun (WGS) entry which is preliminary data.</text>
</comment>
<reference evidence="3 4" key="1">
    <citation type="submission" date="2024-01" db="EMBL/GenBank/DDBJ databases">
        <title>Complete genome of Cladobotryum mycophilum ATHUM6906.</title>
        <authorList>
            <person name="Christinaki A.C."/>
            <person name="Myridakis A.I."/>
            <person name="Kouvelis V.N."/>
        </authorList>
    </citation>
    <scope>NUCLEOTIDE SEQUENCE [LARGE SCALE GENOMIC DNA]</scope>
    <source>
        <strain evidence="3 4">ATHUM6906</strain>
    </source>
</reference>
<accession>A0ABR0SJY9</accession>
<feature type="signal peptide" evidence="1">
    <location>
        <begin position="1"/>
        <end position="18"/>
    </location>
</feature>
<dbReference type="InterPro" id="IPR032477">
    <property type="entry name" value="Glyco_hydro_64"/>
</dbReference>
<keyword evidence="4" id="KW-1185">Reference proteome</keyword>
<sequence>MRWSSLLSGALFTGYALAIPFNLKFGRAANQEFSIAHPGGIGDIILTKDNTLNGTGHSTGTEIVKSKFTAAAKPLPFAFVNNFSGGQIYAYIQGIDQSGRVAFVKGDGSYLYPSSGGSEIPIPIDPSIGIPITGRGGTFQMTLPAALKSGRIYFSEGRLTFFVVSTPAGDGIVQPSVANLNDPNAGLNWGFVEFTYTNEGNIFANISYVDFVGMILSMSLKVSDGSGTQLTRGLASNAVSQLCNGLAQQAGNDGRPWNKMCVSANGKVLRVMSPNTYNVVDTDGFKGYWDNYVNQVWSKYTGAPLTINTQTPEAPNTQCRVVNNNLTCSGDNRSYPRPTAGDIWGCNSGPFTVLDSDNASHRATVPRLCAAFVRSTLLLPNGNVQPGPAASDYYKANPTNHYSRIVHSLELDGVGYAFPYDDVNPNGNTDSSGSLHSGAPSLLTVYVGGSG</sequence>